<dbReference type="eggNOG" id="COG0840">
    <property type="taxonomic scope" value="Bacteria"/>
</dbReference>
<evidence type="ECO:0000259" key="7">
    <source>
        <dbReference type="PROSITE" id="PS50111"/>
    </source>
</evidence>
<dbReference type="SMART" id="SM01358">
    <property type="entry name" value="HBM"/>
    <property type="match status" value="1"/>
</dbReference>
<dbReference type="PANTHER" id="PTHR43531:SF5">
    <property type="entry name" value="METHYL-ACCEPTING CHEMOTAXIS PROTEIN III"/>
    <property type="match status" value="1"/>
</dbReference>
<dbReference type="PROSITE" id="PS50111">
    <property type="entry name" value="CHEMOTAXIS_TRANSDUC_2"/>
    <property type="match status" value="1"/>
</dbReference>
<dbReference type="Gene3D" id="1.10.287.950">
    <property type="entry name" value="Methyl-accepting chemotaxis protein"/>
    <property type="match status" value="1"/>
</dbReference>
<keyword evidence="6" id="KW-0812">Transmembrane</keyword>
<dbReference type="RefSeq" id="WP_048280742.1">
    <property type="nucleotide sequence ID" value="NZ_LDZF01000033.1"/>
</dbReference>
<organism evidence="9 10">
    <name type="scientific">Pluralibacter gergoviae</name>
    <name type="common">Enterobacter gergoviae</name>
    <dbReference type="NCBI Taxonomy" id="61647"/>
    <lineage>
        <taxon>Bacteria</taxon>
        <taxon>Pseudomonadati</taxon>
        <taxon>Pseudomonadota</taxon>
        <taxon>Gammaproteobacteria</taxon>
        <taxon>Enterobacterales</taxon>
        <taxon>Enterobacteriaceae</taxon>
        <taxon>Pluralibacter</taxon>
    </lineage>
</organism>
<dbReference type="Pfam" id="PF12729">
    <property type="entry name" value="4HB_MCP_1"/>
    <property type="match status" value="1"/>
</dbReference>
<dbReference type="PANTHER" id="PTHR43531">
    <property type="entry name" value="PROTEIN ICFG"/>
    <property type="match status" value="1"/>
</dbReference>
<dbReference type="PROSITE" id="PS50885">
    <property type="entry name" value="HAMP"/>
    <property type="match status" value="1"/>
</dbReference>
<dbReference type="GO" id="GO:0005886">
    <property type="term" value="C:plasma membrane"/>
    <property type="evidence" value="ECO:0007669"/>
    <property type="project" value="UniProtKB-SubCell"/>
</dbReference>
<evidence type="ECO:0000313" key="10">
    <source>
        <dbReference type="Proteomes" id="UP000036196"/>
    </source>
</evidence>
<evidence type="ECO:0000256" key="1">
    <source>
        <dbReference type="ARBA" id="ARBA00004429"/>
    </source>
</evidence>
<protein>
    <submittedName>
        <fullName evidence="9">Methyl-accepting chemotaxis protein</fullName>
    </submittedName>
</protein>
<keyword evidence="10" id="KW-1185">Reference proteome</keyword>
<accession>A0A0J5PKN0</accession>
<evidence type="ECO:0000313" key="9">
    <source>
        <dbReference type="EMBL" id="KMK11176.1"/>
    </source>
</evidence>
<evidence type="ECO:0000259" key="8">
    <source>
        <dbReference type="PROSITE" id="PS50885"/>
    </source>
</evidence>
<dbReference type="InterPro" id="IPR032255">
    <property type="entry name" value="HBM"/>
</dbReference>
<comment type="subcellular location">
    <subcellularLocation>
        <location evidence="1">Cell inner membrane</location>
        <topology evidence="1">Multi-pass membrane protein</topology>
    </subcellularLocation>
</comment>
<dbReference type="InterPro" id="IPR024478">
    <property type="entry name" value="HlyB_4HB_MCP"/>
</dbReference>
<dbReference type="GO" id="GO:0007165">
    <property type="term" value="P:signal transduction"/>
    <property type="evidence" value="ECO:0007669"/>
    <property type="project" value="UniProtKB-KW"/>
</dbReference>
<feature type="domain" description="HAMP" evidence="8">
    <location>
        <begin position="305"/>
        <end position="357"/>
    </location>
</feature>
<dbReference type="InterPro" id="IPR004089">
    <property type="entry name" value="MCPsignal_dom"/>
</dbReference>
<evidence type="ECO:0000256" key="3">
    <source>
        <dbReference type="ARBA" id="ARBA00023224"/>
    </source>
</evidence>
<dbReference type="FunFam" id="1.10.287.950:FF:000001">
    <property type="entry name" value="Methyl-accepting chemotaxis sensory transducer"/>
    <property type="match status" value="1"/>
</dbReference>
<evidence type="ECO:0000256" key="5">
    <source>
        <dbReference type="PROSITE-ProRule" id="PRU00284"/>
    </source>
</evidence>
<dbReference type="SUPFAM" id="SSF58104">
    <property type="entry name" value="Methyl-accepting chemotaxis protein (MCP) signaling domain"/>
    <property type="match status" value="1"/>
</dbReference>
<keyword evidence="6" id="KW-0472">Membrane</keyword>
<feature type="domain" description="Methyl-accepting transducer" evidence="7">
    <location>
        <begin position="362"/>
        <end position="591"/>
    </location>
</feature>
<dbReference type="InterPro" id="IPR051310">
    <property type="entry name" value="MCP_chemotaxis"/>
</dbReference>
<proteinExistence type="inferred from homology"/>
<dbReference type="PATRIC" id="fig|61647.15.peg.3500"/>
<dbReference type="InterPro" id="IPR003660">
    <property type="entry name" value="HAMP_dom"/>
</dbReference>
<dbReference type="CDD" id="cd06225">
    <property type="entry name" value="HAMP"/>
    <property type="match status" value="1"/>
</dbReference>
<dbReference type="PROSITE" id="PS51257">
    <property type="entry name" value="PROKAR_LIPOPROTEIN"/>
    <property type="match status" value="1"/>
</dbReference>
<feature type="transmembrane region" description="Helical" evidence="6">
    <location>
        <begin position="281"/>
        <end position="303"/>
    </location>
</feature>
<comment type="caution">
    <text evidence="9">The sequence shown here is derived from an EMBL/GenBank/DDBJ whole genome shotgun (WGS) entry which is preliminary data.</text>
</comment>
<dbReference type="GO" id="GO:0006935">
    <property type="term" value="P:chemotaxis"/>
    <property type="evidence" value="ECO:0007669"/>
    <property type="project" value="UniProtKB-KW"/>
</dbReference>
<dbReference type="AlphaFoldDB" id="A0A0J5PKN0"/>
<keyword evidence="3 5" id="KW-0807">Transducer</keyword>
<keyword evidence="6" id="KW-1133">Transmembrane helix</keyword>
<evidence type="ECO:0000256" key="4">
    <source>
        <dbReference type="ARBA" id="ARBA00029447"/>
    </source>
</evidence>
<comment type="similarity">
    <text evidence="4">Belongs to the methyl-accepting chemotaxis (MCP) protein family.</text>
</comment>
<dbReference type="SMART" id="SM00304">
    <property type="entry name" value="HAMP"/>
    <property type="match status" value="1"/>
</dbReference>
<dbReference type="GO" id="GO:0004888">
    <property type="term" value="F:transmembrane signaling receptor activity"/>
    <property type="evidence" value="ECO:0007669"/>
    <property type="project" value="TreeGrafter"/>
</dbReference>
<evidence type="ECO:0000256" key="2">
    <source>
        <dbReference type="ARBA" id="ARBA00022500"/>
    </source>
</evidence>
<dbReference type="Proteomes" id="UP000036196">
    <property type="component" value="Unassembled WGS sequence"/>
</dbReference>
<dbReference type="SMART" id="SM00283">
    <property type="entry name" value="MA"/>
    <property type="match status" value="1"/>
</dbReference>
<gene>
    <name evidence="9" type="ORF">ABW06_22980</name>
</gene>
<dbReference type="EMBL" id="LDZF01000033">
    <property type="protein sequence ID" value="KMK11176.1"/>
    <property type="molecule type" value="Genomic_DNA"/>
</dbReference>
<name>A0A0J5PKN0_PLUGE</name>
<evidence type="ECO:0000256" key="6">
    <source>
        <dbReference type="SAM" id="Phobius"/>
    </source>
</evidence>
<dbReference type="Pfam" id="PF00015">
    <property type="entry name" value="MCPsignal"/>
    <property type="match status" value="1"/>
</dbReference>
<keyword evidence="2" id="KW-0145">Chemotaxis</keyword>
<dbReference type="CDD" id="cd11386">
    <property type="entry name" value="MCP_signal"/>
    <property type="match status" value="1"/>
</dbReference>
<dbReference type="STRING" id="61647.LG71_24045"/>
<reference evidence="9 10" key="1">
    <citation type="submission" date="2015-05" db="EMBL/GenBank/DDBJ databases">
        <title>Genome sequences of Pluralibacter gergoviae.</title>
        <authorList>
            <person name="Greninger A.L."/>
            <person name="Miller S."/>
        </authorList>
    </citation>
    <scope>NUCLEOTIDE SEQUENCE [LARGE SCALE GENOMIC DNA]</scope>
    <source>
        <strain evidence="9 10">JS81F13</strain>
    </source>
</reference>
<dbReference type="Pfam" id="PF00672">
    <property type="entry name" value="HAMP"/>
    <property type="match status" value="1"/>
</dbReference>
<sequence length="607" mass="66044">MKNLRILLENIKVGKKLMLGFGLLLLLTIAVAGCGIKNLQIIEKRAEKLSELKNINDRFAQAKDARLQYVKTHDEKFLAENEAHLQVIESSINRLKTWRWESQQADLISSLPVTMNIYRKYRAETVREVAKRQNILQNLRLTDEIATAYSISKNYSSMPDETQIALKEVNKSLNGIRVRVNLMALENSEANRMALSGFLTETIRLIGVARPYLRAEDSTSLEKIAQLLETKHRSIEDYNASALAEAEATRQLALAGAHLISTSNQLFNQQLISTHADITRAILWMTLIIAAAIIASIVIAVFITRQITTPLSATLNVARQIASGDLSIDLRTTRKDELGELMQAVGGMSNNLRGIIADIRSGIIQVSNASTEIAAGNNDLSARTEEQAAALEQTAASMNQLTATVKQNVEHIHHSSQLARTTSETANKGGVLVRSVVETMDQISNSSGKIAEITTVINSIAFQTNILALNAAVEAARAGEHGRGFAVVASEVRNLAQRSALAAKEIEALIGESVERIDSGFTLVRQAGKTMDDVVESVDSVTSILNEIAEASDEQNRGISQIGVAIVQMDKVTQQNAALVQESSAAASALRDQASALEGSVSRFTVQ</sequence>